<dbReference type="Proteomes" id="UP000186817">
    <property type="component" value="Unassembled WGS sequence"/>
</dbReference>
<dbReference type="Gene3D" id="3.80.10.10">
    <property type="entry name" value="Ribonuclease Inhibitor"/>
    <property type="match status" value="2"/>
</dbReference>
<gene>
    <name evidence="2" type="ORF">AK812_SmicGene40321</name>
</gene>
<name>A0A1Q9C915_SYMMI</name>
<keyword evidence="3" id="KW-1185">Reference proteome</keyword>
<organism evidence="2 3">
    <name type="scientific">Symbiodinium microadriaticum</name>
    <name type="common">Dinoflagellate</name>
    <name type="synonym">Zooxanthella microadriatica</name>
    <dbReference type="NCBI Taxonomy" id="2951"/>
    <lineage>
        <taxon>Eukaryota</taxon>
        <taxon>Sar</taxon>
        <taxon>Alveolata</taxon>
        <taxon>Dinophyceae</taxon>
        <taxon>Suessiales</taxon>
        <taxon>Symbiodiniaceae</taxon>
        <taxon>Symbiodinium</taxon>
    </lineage>
</organism>
<evidence type="ECO:0000313" key="3">
    <source>
        <dbReference type="Proteomes" id="UP000186817"/>
    </source>
</evidence>
<evidence type="ECO:0000256" key="1">
    <source>
        <dbReference type="SAM" id="MobiDB-lite"/>
    </source>
</evidence>
<dbReference type="InterPro" id="IPR032675">
    <property type="entry name" value="LRR_dom_sf"/>
</dbReference>
<dbReference type="GO" id="GO:0031146">
    <property type="term" value="P:SCF-dependent proteasomal ubiquitin-dependent protein catabolic process"/>
    <property type="evidence" value="ECO:0007669"/>
    <property type="project" value="TreeGrafter"/>
</dbReference>
<dbReference type="OrthoDB" id="435799at2759"/>
<dbReference type="EMBL" id="LSRX01001490">
    <property type="protein sequence ID" value="OLP79391.1"/>
    <property type="molecule type" value="Genomic_DNA"/>
</dbReference>
<feature type="compositionally biased region" description="Pro residues" evidence="1">
    <location>
        <begin position="522"/>
        <end position="533"/>
    </location>
</feature>
<feature type="region of interest" description="Disordered" evidence="1">
    <location>
        <begin position="485"/>
        <end position="538"/>
    </location>
</feature>
<evidence type="ECO:0000313" key="2">
    <source>
        <dbReference type="EMBL" id="OLP79391.1"/>
    </source>
</evidence>
<proteinExistence type="predicted"/>
<dbReference type="GO" id="GO:0019005">
    <property type="term" value="C:SCF ubiquitin ligase complex"/>
    <property type="evidence" value="ECO:0007669"/>
    <property type="project" value="TreeGrafter"/>
</dbReference>
<protein>
    <submittedName>
        <fullName evidence="2">Uncharacterized protein</fullName>
    </submittedName>
</protein>
<dbReference type="SUPFAM" id="SSF52047">
    <property type="entry name" value="RNI-like"/>
    <property type="match status" value="1"/>
</dbReference>
<feature type="compositionally biased region" description="Pro residues" evidence="1">
    <location>
        <begin position="488"/>
        <end position="500"/>
    </location>
</feature>
<dbReference type="OMA" id="LAWCTCL"/>
<accession>A0A1Q9C915</accession>
<dbReference type="AlphaFoldDB" id="A0A1Q9C915"/>
<comment type="caution">
    <text evidence="2">The sequence shown here is derived from an EMBL/GenBank/DDBJ whole genome shotgun (WGS) entry which is preliminary data.</text>
</comment>
<sequence length="725" mass="78986">MKALTSSLTGKAPQLDEPIAEKISLIAANKAQKPHWFVSHAWQEPVQDFLTCLRGHATVRQLEEEVAYWVCAYANNQHELGNDLRFNPRETSFFRAMQLCGGVLLVLDPLATPFARVWCCFELAMALTDLVAPQGRFLLDIATVSQGAAELLTDGMVPSELKNEHCVCAGAGGKAKAKREETFPIELIQRALEIDIVAASASREVDKLRILNSIGGLPEEELDTNLPEPLPEERKESYERVNRSLRSIFALASLSQVVSKDLKRLMPAICQALQEDSSRRSVHLSFANSLKFKDPDLLRVARALPPNLTDLLRLDLRSCHGLSDASVLDLAGAIGRLGRLRALFLDFYMCVRLTDASVHEIFTAMQGLQEMRELDINLRGLIKVPGGFAKKGTAREELIETLMASFGKLGKLPGASRLSAKATSADRYELSVETVGNGSCLMYRAITAETTVADILRAVQPVADDHMGAGRYALDFAVHVMPKEDAPSLPPTMPTIPPAPVSDSAKDQAEGEDLDLAGNAPSDPPSDCRPPKYPTGASKQSRMFVSCSVLAPLTAALRRMPSLRKLHLNLTQTRQSAKAAEQLTQTLEQLAQLQILKLYFTDCPLVDDAAANSLGKSLSGKALRESILCFSGTAITDAGMAGLCQGLRRLGEMQRATLRFRGCHGLTVASLQELGEAMSALPLLQKLVVETGKCRQLPRSHARRYAGTCEKVLSGLTLLADHPHN</sequence>
<dbReference type="PANTHER" id="PTHR13318">
    <property type="entry name" value="PARTNER OF PAIRED, ISOFORM B-RELATED"/>
    <property type="match status" value="1"/>
</dbReference>
<reference evidence="2 3" key="1">
    <citation type="submission" date="2016-02" db="EMBL/GenBank/DDBJ databases">
        <title>Genome analysis of coral dinoflagellate symbionts highlights evolutionary adaptations to a symbiotic lifestyle.</title>
        <authorList>
            <person name="Aranda M."/>
            <person name="Li Y."/>
            <person name="Liew Y.J."/>
            <person name="Baumgarten S."/>
            <person name="Simakov O."/>
            <person name="Wilson M."/>
            <person name="Piel J."/>
            <person name="Ashoor H."/>
            <person name="Bougouffa S."/>
            <person name="Bajic V.B."/>
            <person name="Ryu T."/>
            <person name="Ravasi T."/>
            <person name="Bayer T."/>
            <person name="Micklem G."/>
            <person name="Kim H."/>
            <person name="Bhak J."/>
            <person name="Lajeunesse T.C."/>
            <person name="Voolstra C.R."/>
        </authorList>
    </citation>
    <scope>NUCLEOTIDE SEQUENCE [LARGE SCALE GENOMIC DNA]</scope>
    <source>
        <strain evidence="2 3">CCMP2467</strain>
    </source>
</reference>